<sequence>MRSLSCLLAGSIAMVFAVPAPAVADRAVVGGQAVRASEAPWVVALGSRQRFGAARAGQFCGGVLVGRRTVVTAAHCLSHEVLGVDVSEARDLRVIVGRDDLRGAVGAEVAPRETWVNPGFDPGTNAGDLAVLTLPNPVPESHVIPIAQQGDAAYRVGAKATVYGWGDVIGNGTYSEILRGARVRVLQDAVCERAYPGTADGVFRRASMLCAGMPLGGRDACQGDSGGPLVAQGKLVGLVSWGAGCGQPQYPGVYTRMSAYTALVAEHGGEGAQAAHRPPAQGRPPVAQPAAPAAQQGASAAAAPQPQKHRQQKQHQHHNSAKVRQSVRERAASPVVGAAARGCPATKGRTSLVVGCDVSAFRYGLSGPRRAQTPGGR</sequence>
<feature type="region of interest" description="Disordered" evidence="4">
    <location>
        <begin position="269"/>
        <end position="342"/>
    </location>
</feature>
<dbReference type="RefSeq" id="WP_382041613.1">
    <property type="nucleotide sequence ID" value="NZ_JBHSKJ010000007.1"/>
</dbReference>
<dbReference type="PROSITE" id="PS00135">
    <property type="entry name" value="TRYPSIN_SER"/>
    <property type="match status" value="1"/>
</dbReference>
<feature type="chain" id="PRO_5045062928" evidence="5">
    <location>
        <begin position="25"/>
        <end position="377"/>
    </location>
</feature>
<dbReference type="InterPro" id="IPR043504">
    <property type="entry name" value="Peptidase_S1_PA_chymotrypsin"/>
</dbReference>
<dbReference type="InterPro" id="IPR001254">
    <property type="entry name" value="Trypsin_dom"/>
</dbReference>
<dbReference type="SMART" id="SM00020">
    <property type="entry name" value="Tryp_SPc"/>
    <property type="match status" value="1"/>
</dbReference>
<keyword evidence="3" id="KW-0720">Serine protease</keyword>
<feature type="signal peptide" evidence="5">
    <location>
        <begin position="1"/>
        <end position="24"/>
    </location>
</feature>
<comment type="similarity">
    <text evidence="1">Belongs to the peptidase S1 family.</text>
</comment>
<dbReference type="EMBL" id="JBHSKJ010000007">
    <property type="protein sequence ID" value="MFC5145976.1"/>
    <property type="molecule type" value="Genomic_DNA"/>
</dbReference>
<comment type="caution">
    <text evidence="7">The sequence shown here is derived from an EMBL/GenBank/DDBJ whole genome shotgun (WGS) entry which is preliminary data.</text>
</comment>
<feature type="compositionally biased region" description="Basic residues" evidence="4">
    <location>
        <begin position="307"/>
        <end position="321"/>
    </location>
</feature>
<dbReference type="InterPro" id="IPR033116">
    <property type="entry name" value="TRYPSIN_SER"/>
</dbReference>
<evidence type="ECO:0000313" key="8">
    <source>
        <dbReference type="Proteomes" id="UP001596222"/>
    </source>
</evidence>
<evidence type="ECO:0000256" key="1">
    <source>
        <dbReference type="ARBA" id="ARBA00007664"/>
    </source>
</evidence>
<evidence type="ECO:0000259" key="6">
    <source>
        <dbReference type="PROSITE" id="PS50240"/>
    </source>
</evidence>
<keyword evidence="2" id="KW-1015">Disulfide bond</keyword>
<dbReference type="Gene3D" id="2.40.10.10">
    <property type="entry name" value="Trypsin-like serine proteases"/>
    <property type="match status" value="1"/>
</dbReference>
<dbReference type="InterPro" id="IPR050430">
    <property type="entry name" value="Peptidase_S1"/>
</dbReference>
<keyword evidence="3" id="KW-0378">Hydrolase</keyword>
<dbReference type="Proteomes" id="UP001596222">
    <property type="component" value="Unassembled WGS sequence"/>
</dbReference>
<dbReference type="PANTHER" id="PTHR24276:SF98">
    <property type="entry name" value="FI18310P1-RELATED"/>
    <property type="match status" value="1"/>
</dbReference>
<evidence type="ECO:0000256" key="3">
    <source>
        <dbReference type="RuleBase" id="RU363034"/>
    </source>
</evidence>
<dbReference type="InterPro" id="IPR018114">
    <property type="entry name" value="TRYPSIN_HIS"/>
</dbReference>
<dbReference type="PROSITE" id="PS50240">
    <property type="entry name" value="TRYPSIN_DOM"/>
    <property type="match status" value="1"/>
</dbReference>
<dbReference type="CDD" id="cd00190">
    <property type="entry name" value="Tryp_SPc"/>
    <property type="match status" value="1"/>
</dbReference>
<dbReference type="Pfam" id="PF00089">
    <property type="entry name" value="Trypsin"/>
    <property type="match status" value="1"/>
</dbReference>
<feature type="compositionally biased region" description="Low complexity" evidence="4">
    <location>
        <begin position="272"/>
        <end position="306"/>
    </location>
</feature>
<dbReference type="InterPro" id="IPR009003">
    <property type="entry name" value="Peptidase_S1_PA"/>
</dbReference>
<accession>A0ABV9ZX72</accession>
<evidence type="ECO:0000256" key="2">
    <source>
        <dbReference type="ARBA" id="ARBA00023157"/>
    </source>
</evidence>
<proteinExistence type="inferred from homology"/>
<dbReference type="SUPFAM" id="SSF50494">
    <property type="entry name" value="Trypsin-like serine proteases"/>
    <property type="match status" value="1"/>
</dbReference>
<protein>
    <submittedName>
        <fullName evidence="7">S1 family peptidase</fullName>
    </submittedName>
</protein>
<dbReference type="PRINTS" id="PR00722">
    <property type="entry name" value="CHYMOTRYPSIN"/>
</dbReference>
<organism evidence="7 8">
    <name type="scientific">Streptomyces aureoversilis</name>
    <dbReference type="NCBI Taxonomy" id="67277"/>
    <lineage>
        <taxon>Bacteria</taxon>
        <taxon>Bacillati</taxon>
        <taxon>Actinomycetota</taxon>
        <taxon>Actinomycetes</taxon>
        <taxon>Kitasatosporales</taxon>
        <taxon>Streptomycetaceae</taxon>
        <taxon>Streptomyces</taxon>
    </lineage>
</organism>
<keyword evidence="5" id="KW-0732">Signal</keyword>
<evidence type="ECO:0000256" key="4">
    <source>
        <dbReference type="SAM" id="MobiDB-lite"/>
    </source>
</evidence>
<name>A0ABV9ZX72_9ACTN</name>
<feature type="domain" description="Peptidase S1" evidence="6">
    <location>
        <begin position="28"/>
        <end position="269"/>
    </location>
</feature>
<dbReference type="PANTHER" id="PTHR24276">
    <property type="entry name" value="POLYSERASE-RELATED"/>
    <property type="match status" value="1"/>
</dbReference>
<gene>
    <name evidence="7" type="ORF">ACFPP6_15025</name>
</gene>
<evidence type="ECO:0000313" key="7">
    <source>
        <dbReference type="EMBL" id="MFC5145976.1"/>
    </source>
</evidence>
<keyword evidence="8" id="KW-1185">Reference proteome</keyword>
<dbReference type="InterPro" id="IPR001314">
    <property type="entry name" value="Peptidase_S1A"/>
</dbReference>
<reference evidence="8" key="1">
    <citation type="journal article" date="2019" name="Int. J. Syst. Evol. Microbiol.">
        <title>The Global Catalogue of Microorganisms (GCM) 10K type strain sequencing project: providing services to taxonomists for standard genome sequencing and annotation.</title>
        <authorList>
            <consortium name="The Broad Institute Genomics Platform"/>
            <consortium name="The Broad Institute Genome Sequencing Center for Infectious Disease"/>
            <person name="Wu L."/>
            <person name="Ma J."/>
        </authorList>
    </citation>
    <scope>NUCLEOTIDE SEQUENCE [LARGE SCALE GENOMIC DNA]</scope>
    <source>
        <strain evidence="8">CGMCC 4.1641</strain>
    </source>
</reference>
<dbReference type="PROSITE" id="PS00134">
    <property type="entry name" value="TRYPSIN_HIS"/>
    <property type="match status" value="1"/>
</dbReference>
<evidence type="ECO:0000256" key="5">
    <source>
        <dbReference type="SAM" id="SignalP"/>
    </source>
</evidence>
<keyword evidence="3" id="KW-0645">Protease</keyword>